<protein>
    <submittedName>
        <fullName evidence="1">Uncharacterized protein</fullName>
    </submittedName>
</protein>
<evidence type="ECO:0000313" key="1">
    <source>
        <dbReference type="EMBL" id="GIJ56836.1"/>
    </source>
</evidence>
<dbReference type="Proteomes" id="UP000612585">
    <property type="component" value="Unassembled WGS sequence"/>
</dbReference>
<sequence length="459" mass="50269">MMTCDAPAPAFAAIPVVERLVAAGSDLGAQLLRALDTPLRAYLGALIPAPEPSYNAHRARLVRAVERYLHAHGDADVDAVCDHLLRIPVMQQADHSNLLLEGETFLHNLLFHWATAEAGVSIAVMNQCSTVSCLSRRVPVLGPTFLRSRGSLLRVLPVAKAQLKDMTFCLIPGPVTMTFDLMEGDCDVAGDPVLGRLVGRTFPDAPTAYRIANDEIWRSLDLDHGVRRVALDDAVYAECVALQLEDPDSPVTRLLFDPAVRDAFVRVKRHLVEDPLNLAVNRASPDFLWMRKGPRLHQVVLDGEGDRARWVREVDGAPMPVPYERQAFVDALRAGDIHPDRVLTYIVHCLLPGVVAVGGVSQQDYVKLYRRILLGTHAEVPFLDADELDQVSRPDLSRLGGRSLLSLSREDAPFIRLLGPQTPLGEMAAKYLDLPVGETVGELPVVGHLIRKLDALGAA</sequence>
<organism evidence="1 2">
    <name type="scientific">Virgisporangium aurantiacum</name>
    <dbReference type="NCBI Taxonomy" id="175570"/>
    <lineage>
        <taxon>Bacteria</taxon>
        <taxon>Bacillati</taxon>
        <taxon>Actinomycetota</taxon>
        <taxon>Actinomycetes</taxon>
        <taxon>Micromonosporales</taxon>
        <taxon>Micromonosporaceae</taxon>
        <taxon>Virgisporangium</taxon>
    </lineage>
</organism>
<dbReference type="EMBL" id="BOPG01000027">
    <property type="protein sequence ID" value="GIJ56836.1"/>
    <property type="molecule type" value="Genomic_DNA"/>
</dbReference>
<reference evidence="1" key="1">
    <citation type="submission" date="2021-01" db="EMBL/GenBank/DDBJ databases">
        <title>Whole genome shotgun sequence of Virgisporangium aurantiacum NBRC 16421.</title>
        <authorList>
            <person name="Komaki H."/>
            <person name="Tamura T."/>
        </authorList>
    </citation>
    <scope>NUCLEOTIDE SEQUENCE</scope>
    <source>
        <strain evidence="1">NBRC 16421</strain>
    </source>
</reference>
<comment type="caution">
    <text evidence="1">The sequence shown here is derived from an EMBL/GenBank/DDBJ whole genome shotgun (WGS) entry which is preliminary data.</text>
</comment>
<evidence type="ECO:0000313" key="2">
    <source>
        <dbReference type="Proteomes" id="UP000612585"/>
    </source>
</evidence>
<accession>A0A8J3Z3I9</accession>
<gene>
    <name evidence="1" type="ORF">Vau01_043520</name>
</gene>
<dbReference type="AlphaFoldDB" id="A0A8J3Z3I9"/>
<name>A0A8J3Z3I9_9ACTN</name>
<proteinExistence type="predicted"/>
<keyword evidence="2" id="KW-1185">Reference proteome</keyword>
<dbReference type="RefSeq" id="WP_203995760.1">
    <property type="nucleotide sequence ID" value="NZ_BOPG01000027.1"/>
</dbReference>